<dbReference type="InterPro" id="IPR016181">
    <property type="entry name" value="Acyl_CoA_acyltransferase"/>
</dbReference>
<feature type="domain" description="N-acetyltransferase" evidence="1">
    <location>
        <begin position="17"/>
        <end position="180"/>
    </location>
</feature>
<gene>
    <name evidence="2" type="ORF">ACFOUW_09980</name>
</gene>
<keyword evidence="2" id="KW-0808">Transferase</keyword>
<keyword evidence="3" id="KW-1185">Reference proteome</keyword>
<reference evidence="3" key="1">
    <citation type="journal article" date="2019" name="Int. J. Syst. Evol. Microbiol.">
        <title>The Global Catalogue of Microorganisms (GCM) 10K type strain sequencing project: providing services to taxonomists for standard genome sequencing and annotation.</title>
        <authorList>
            <consortium name="The Broad Institute Genomics Platform"/>
            <consortium name="The Broad Institute Genome Sequencing Center for Infectious Disease"/>
            <person name="Wu L."/>
            <person name="Ma J."/>
        </authorList>
    </citation>
    <scope>NUCLEOTIDE SEQUENCE [LARGE SCALE GENOMIC DNA]</scope>
    <source>
        <strain evidence="3">CGMCC 4.7241</strain>
    </source>
</reference>
<protein>
    <submittedName>
        <fullName evidence="2">GNAT family N-acetyltransferase</fullName>
        <ecNumber evidence="2">2.3.-.-</ecNumber>
    </submittedName>
</protein>
<evidence type="ECO:0000313" key="2">
    <source>
        <dbReference type="EMBL" id="MFC3761168.1"/>
    </source>
</evidence>
<dbReference type="Gene3D" id="3.40.630.30">
    <property type="match status" value="1"/>
</dbReference>
<dbReference type="GO" id="GO:0016746">
    <property type="term" value="F:acyltransferase activity"/>
    <property type="evidence" value="ECO:0007669"/>
    <property type="project" value="UniProtKB-KW"/>
</dbReference>
<evidence type="ECO:0000313" key="3">
    <source>
        <dbReference type="Proteomes" id="UP001595699"/>
    </source>
</evidence>
<dbReference type="Proteomes" id="UP001595699">
    <property type="component" value="Unassembled WGS sequence"/>
</dbReference>
<comment type="caution">
    <text evidence="2">The sequence shown here is derived from an EMBL/GenBank/DDBJ whole genome shotgun (WGS) entry which is preliminary data.</text>
</comment>
<dbReference type="SUPFAM" id="SSF55729">
    <property type="entry name" value="Acyl-CoA N-acyltransferases (Nat)"/>
    <property type="match status" value="1"/>
</dbReference>
<proteinExistence type="predicted"/>
<dbReference type="Pfam" id="PF13302">
    <property type="entry name" value="Acetyltransf_3"/>
    <property type="match status" value="1"/>
</dbReference>
<dbReference type="PANTHER" id="PTHR43441:SF2">
    <property type="entry name" value="FAMILY ACETYLTRANSFERASE, PUTATIVE (AFU_ORTHOLOGUE AFUA_7G00850)-RELATED"/>
    <property type="match status" value="1"/>
</dbReference>
<dbReference type="InterPro" id="IPR000182">
    <property type="entry name" value="GNAT_dom"/>
</dbReference>
<organism evidence="2 3">
    <name type="scientific">Tenggerimyces flavus</name>
    <dbReference type="NCBI Taxonomy" id="1708749"/>
    <lineage>
        <taxon>Bacteria</taxon>
        <taxon>Bacillati</taxon>
        <taxon>Actinomycetota</taxon>
        <taxon>Actinomycetes</taxon>
        <taxon>Propionibacteriales</taxon>
        <taxon>Nocardioidaceae</taxon>
        <taxon>Tenggerimyces</taxon>
    </lineage>
</organism>
<accession>A0ABV7YAH4</accession>
<dbReference type="RefSeq" id="WP_205117381.1">
    <property type="nucleotide sequence ID" value="NZ_JAFBCM010000001.1"/>
</dbReference>
<sequence length="182" mass="20411">MNLAALENKPTLQGARIRLEPLGIEHLDGFVKQMQDPDLDRLTGSHGGNPSLEVGRQWLSTRKGTKDRLDLAIIETETGDFAGEIVLNDLSTANESCNLRLWLGASFRDHGYGSEAIRLVLAYAFDVVGLHRVELEVYAFNQRAIRTYERCGFEVEGRLRHALLWEGERYDALIMGILNEAA</sequence>
<evidence type="ECO:0000259" key="1">
    <source>
        <dbReference type="PROSITE" id="PS51186"/>
    </source>
</evidence>
<dbReference type="InterPro" id="IPR051908">
    <property type="entry name" value="Ribosomal_N-acetyltransferase"/>
</dbReference>
<name>A0ABV7YAH4_9ACTN</name>
<dbReference type="EMBL" id="JBHRZH010000006">
    <property type="protein sequence ID" value="MFC3761168.1"/>
    <property type="molecule type" value="Genomic_DNA"/>
</dbReference>
<dbReference type="PROSITE" id="PS51186">
    <property type="entry name" value="GNAT"/>
    <property type="match status" value="1"/>
</dbReference>
<dbReference type="PANTHER" id="PTHR43441">
    <property type="entry name" value="RIBOSOMAL-PROTEIN-SERINE ACETYLTRANSFERASE"/>
    <property type="match status" value="1"/>
</dbReference>
<dbReference type="EC" id="2.3.-.-" evidence="2"/>
<keyword evidence="2" id="KW-0012">Acyltransferase</keyword>